<evidence type="ECO:0000313" key="7">
    <source>
        <dbReference type="Proteomes" id="UP000256486"/>
    </source>
</evidence>
<dbReference type="PIRSF" id="PIRSF004848">
    <property type="entry name" value="YBL036c_PLPDEIII"/>
    <property type="match status" value="1"/>
</dbReference>
<dbReference type="NCBIfam" id="TIGR00044">
    <property type="entry name" value="YggS family pyridoxal phosphate-dependent enzyme"/>
    <property type="match status" value="1"/>
</dbReference>
<comment type="similarity">
    <text evidence="2 4">Belongs to the pyridoxal phosphate-binding protein YggS/PROSC family.</text>
</comment>
<evidence type="ECO:0000313" key="6">
    <source>
        <dbReference type="EMBL" id="RFA09155.1"/>
    </source>
</evidence>
<dbReference type="PANTHER" id="PTHR10146:SF14">
    <property type="entry name" value="PYRIDOXAL PHOSPHATE HOMEOSTASIS PROTEIN"/>
    <property type="match status" value="1"/>
</dbReference>
<keyword evidence="1 2" id="KW-0663">Pyridoxal phosphate</keyword>
<comment type="caution">
    <text evidence="6">The sequence shown here is derived from an EMBL/GenBank/DDBJ whole genome shotgun (WGS) entry which is preliminary data.</text>
</comment>
<evidence type="ECO:0000256" key="2">
    <source>
        <dbReference type="HAMAP-Rule" id="MF_02087"/>
    </source>
</evidence>
<gene>
    <name evidence="6" type="ORF">B7R54_07890</name>
</gene>
<name>A0A3E0VHN5_9MICO</name>
<reference evidence="6 7" key="1">
    <citation type="submission" date="2017-04" db="EMBL/GenBank/DDBJ databases">
        <title>Comparative genome analysis of Subtercola boreus.</title>
        <authorList>
            <person name="Cho Y.-J."/>
            <person name="Cho A."/>
            <person name="Kim O.-S."/>
            <person name="Lee J.-I."/>
        </authorList>
    </citation>
    <scope>NUCLEOTIDE SEQUENCE [LARGE SCALE GENOMIC DNA]</scope>
    <source>
        <strain evidence="6 7">K300</strain>
    </source>
</reference>
<dbReference type="RefSeq" id="WP_116414552.1">
    <property type="nucleotide sequence ID" value="NZ_VFOO01000001.1"/>
</dbReference>
<evidence type="ECO:0000256" key="3">
    <source>
        <dbReference type="PIRSR" id="PIRSR004848-1"/>
    </source>
</evidence>
<feature type="domain" description="Alanine racemase N-terminal" evidence="5">
    <location>
        <begin position="41"/>
        <end position="235"/>
    </location>
</feature>
<evidence type="ECO:0000256" key="4">
    <source>
        <dbReference type="RuleBase" id="RU004514"/>
    </source>
</evidence>
<dbReference type="InterPro" id="IPR001608">
    <property type="entry name" value="Ala_racemase_N"/>
</dbReference>
<comment type="function">
    <text evidence="2">Pyridoxal 5'-phosphate (PLP)-binding protein, which is involved in PLP homeostasis.</text>
</comment>
<dbReference type="PROSITE" id="PS01211">
    <property type="entry name" value="UPF0001"/>
    <property type="match status" value="1"/>
</dbReference>
<dbReference type="PANTHER" id="PTHR10146">
    <property type="entry name" value="PROLINE SYNTHETASE CO-TRANSCRIBED BACTERIAL HOMOLOG PROTEIN"/>
    <property type="match status" value="1"/>
</dbReference>
<dbReference type="AlphaFoldDB" id="A0A3E0VHN5"/>
<feature type="modified residue" description="N6-(pyridoxal phosphate)lysine" evidence="2 3">
    <location>
        <position position="46"/>
    </location>
</feature>
<organism evidence="6 7">
    <name type="scientific">Subtercola boreus</name>
    <dbReference type="NCBI Taxonomy" id="120213"/>
    <lineage>
        <taxon>Bacteria</taxon>
        <taxon>Bacillati</taxon>
        <taxon>Actinomycetota</taxon>
        <taxon>Actinomycetes</taxon>
        <taxon>Micrococcales</taxon>
        <taxon>Microbacteriaceae</taxon>
        <taxon>Subtercola</taxon>
    </lineage>
</organism>
<dbReference type="GO" id="GO:0030170">
    <property type="term" value="F:pyridoxal phosphate binding"/>
    <property type="evidence" value="ECO:0007669"/>
    <property type="project" value="UniProtKB-UniRule"/>
</dbReference>
<dbReference type="Proteomes" id="UP000256486">
    <property type="component" value="Unassembled WGS sequence"/>
</dbReference>
<proteinExistence type="inferred from homology"/>
<dbReference type="InterPro" id="IPR029066">
    <property type="entry name" value="PLP-binding_barrel"/>
</dbReference>
<protein>
    <recommendedName>
        <fullName evidence="2">Pyridoxal phosphate homeostasis protein</fullName>
        <shortName evidence="2">PLP homeostasis protein</shortName>
    </recommendedName>
</protein>
<dbReference type="HAMAP" id="MF_02087">
    <property type="entry name" value="PLP_homeostasis"/>
    <property type="match status" value="1"/>
</dbReference>
<dbReference type="EMBL" id="NBWZ01000001">
    <property type="protein sequence ID" value="RFA09155.1"/>
    <property type="molecule type" value="Genomic_DNA"/>
</dbReference>
<dbReference type="OrthoDB" id="9804072at2"/>
<comment type="cofactor">
    <cofactor evidence="3">
        <name>pyridoxal 5'-phosphate</name>
        <dbReference type="ChEBI" id="CHEBI:597326"/>
    </cofactor>
</comment>
<accession>A0A3E0VHN5</accession>
<dbReference type="Gene3D" id="3.20.20.10">
    <property type="entry name" value="Alanine racemase"/>
    <property type="match status" value="1"/>
</dbReference>
<dbReference type="CDD" id="cd00635">
    <property type="entry name" value="PLPDE_III_YBL036c_like"/>
    <property type="match status" value="1"/>
</dbReference>
<evidence type="ECO:0000256" key="1">
    <source>
        <dbReference type="ARBA" id="ARBA00022898"/>
    </source>
</evidence>
<dbReference type="Pfam" id="PF01168">
    <property type="entry name" value="Ala_racemase_N"/>
    <property type="match status" value="1"/>
</dbReference>
<dbReference type="InterPro" id="IPR011078">
    <property type="entry name" value="PyrdxlP_homeostasis"/>
</dbReference>
<dbReference type="SUPFAM" id="SSF51419">
    <property type="entry name" value="PLP-binding barrel"/>
    <property type="match status" value="1"/>
</dbReference>
<keyword evidence="7" id="KW-1185">Reference proteome</keyword>
<evidence type="ECO:0000259" key="5">
    <source>
        <dbReference type="Pfam" id="PF01168"/>
    </source>
</evidence>
<sequence>MAETPAPNEGGPDLPGRLALVRASIAEAARASGRSVDELTLIVVTKFHGIPLLRELAALGVTDFGESRHQEAREKAAELDGLGITWHFIGQLQSKKARQVAEYASVIHSFDRASLADLLASGERAAEGRAIGCFVQVNLTADPDRGGVLPQDAVALAEHIGTLPGLDLRGVMGVAPNDGDPRRAFAELRAVSDDVRRSFPRASALSAGMSNDFAEAIAEGATHLRIGSAITGIRPARG</sequence>